<dbReference type="GO" id="GO:0006813">
    <property type="term" value="P:potassium ion transport"/>
    <property type="evidence" value="ECO:0007669"/>
    <property type="project" value="UniProtKB-KW"/>
</dbReference>
<evidence type="ECO:0000256" key="6">
    <source>
        <dbReference type="ARBA" id="ARBA00022958"/>
    </source>
</evidence>
<dbReference type="Pfam" id="PF02080">
    <property type="entry name" value="TrkA_C"/>
    <property type="match status" value="1"/>
</dbReference>
<dbReference type="InterPro" id="IPR036291">
    <property type="entry name" value="NAD(P)-bd_dom_sf"/>
</dbReference>
<evidence type="ECO:0000256" key="8">
    <source>
        <dbReference type="ARBA" id="ARBA00023065"/>
    </source>
</evidence>
<keyword evidence="7 10" id="KW-1133">Transmembrane helix</keyword>
<comment type="caution">
    <text evidence="13">The sequence shown here is derived from an EMBL/GenBank/DDBJ whole genome shotgun (WGS) entry which is preliminary data.</text>
</comment>
<dbReference type="EMBL" id="PPSX01000097">
    <property type="protein sequence ID" value="RZQ51449.1"/>
    <property type="molecule type" value="Genomic_DNA"/>
</dbReference>
<feature type="transmembrane region" description="Helical" evidence="10">
    <location>
        <begin position="217"/>
        <end position="250"/>
    </location>
</feature>
<evidence type="ECO:0000256" key="7">
    <source>
        <dbReference type="ARBA" id="ARBA00022989"/>
    </source>
</evidence>
<feature type="transmembrane region" description="Helical" evidence="10">
    <location>
        <begin position="56"/>
        <end position="75"/>
    </location>
</feature>
<dbReference type="PROSITE" id="PS51202">
    <property type="entry name" value="RCK_C"/>
    <property type="match status" value="1"/>
</dbReference>
<protein>
    <submittedName>
        <fullName evidence="13">Potassium transporter</fullName>
    </submittedName>
</protein>
<feature type="transmembrane region" description="Helical" evidence="10">
    <location>
        <begin position="175"/>
        <end position="197"/>
    </location>
</feature>
<evidence type="ECO:0000313" key="13">
    <source>
        <dbReference type="EMBL" id="RZQ51449.1"/>
    </source>
</evidence>
<evidence type="ECO:0000259" key="12">
    <source>
        <dbReference type="PROSITE" id="PS51202"/>
    </source>
</evidence>
<dbReference type="Pfam" id="PF00999">
    <property type="entry name" value="Na_H_Exchanger"/>
    <property type="match status" value="1"/>
</dbReference>
<dbReference type="InterPro" id="IPR006153">
    <property type="entry name" value="Cation/H_exchanger_TM"/>
</dbReference>
<keyword evidence="8" id="KW-0406">Ion transport</keyword>
<reference evidence="13 14" key="1">
    <citation type="submission" date="2018-01" db="EMBL/GenBank/DDBJ databases">
        <title>Co-occurrence of chitin degradation, pigmentation and bioactivity in marine Pseudoalteromonas.</title>
        <authorList>
            <person name="Paulsen S."/>
            <person name="Gram L."/>
            <person name="Machado H."/>
        </authorList>
    </citation>
    <scope>NUCLEOTIDE SEQUENCE [LARGE SCALE GENOMIC DNA]</scope>
    <source>
        <strain evidence="13 14">S3898</strain>
    </source>
</reference>
<keyword evidence="3" id="KW-0050">Antiport</keyword>
<evidence type="ECO:0000259" key="11">
    <source>
        <dbReference type="PROSITE" id="PS51201"/>
    </source>
</evidence>
<proteinExistence type="predicted"/>
<feature type="domain" description="RCK C-terminal" evidence="12">
    <location>
        <begin position="571"/>
        <end position="654"/>
    </location>
</feature>
<keyword evidence="5 10" id="KW-0812">Transmembrane</keyword>
<dbReference type="InterPro" id="IPR006037">
    <property type="entry name" value="RCK_C"/>
</dbReference>
<evidence type="ECO:0000256" key="1">
    <source>
        <dbReference type="ARBA" id="ARBA00004141"/>
    </source>
</evidence>
<evidence type="ECO:0000256" key="4">
    <source>
        <dbReference type="ARBA" id="ARBA00022538"/>
    </source>
</evidence>
<feature type="transmembrane region" description="Helical" evidence="10">
    <location>
        <begin position="296"/>
        <end position="318"/>
    </location>
</feature>
<dbReference type="AlphaFoldDB" id="A0A4Q7IJ69"/>
<comment type="subcellular location">
    <subcellularLocation>
        <location evidence="1">Membrane</location>
        <topology evidence="1">Multi-pass membrane protein</topology>
    </subcellularLocation>
</comment>
<feature type="transmembrane region" description="Helical" evidence="10">
    <location>
        <begin position="145"/>
        <end position="169"/>
    </location>
</feature>
<dbReference type="InterPro" id="IPR036721">
    <property type="entry name" value="RCK_C_sf"/>
</dbReference>
<evidence type="ECO:0000313" key="14">
    <source>
        <dbReference type="Proteomes" id="UP000291338"/>
    </source>
</evidence>
<evidence type="ECO:0000256" key="2">
    <source>
        <dbReference type="ARBA" id="ARBA00022448"/>
    </source>
</evidence>
<dbReference type="Gene3D" id="1.20.1530.20">
    <property type="match status" value="1"/>
</dbReference>
<dbReference type="RefSeq" id="WP_130257111.1">
    <property type="nucleotide sequence ID" value="NZ_PPSX01000097.1"/>
</dbReference>
<keyword evidence="9 10" id="KW-0472">Membrane</keyword>
<keyword evidence="2" id="KW-0813">Transport</keyword>
<dbReference type="SUPFAM" id="SSF51735">
    <property type="entry name" value="NAD(P)-binding Rossmann-fold domains"/>
    <property type="match status" value="1"/>
</dbReference>
<dbReference type="Gene3D" id="3.30.70.1450">
    <property type="entry name" value="Regulator of K+ conductance, C-terminal domain"/>
    <property type="match status" value="1"/>
</dbReference>
<feature type="domain" description="RCK N-terminal" evidence="11">
    <location>
        <begin position="405"/>
        <end position="522"/>
    </location>
</feature>
<dbReference type="Pfam" id="PF02254">
    <property type="entry name" value="TrkA_N"/>
    <property type="match status" value="1"/>
</dbReference>
<dbReference type="GO" id="GO:1902600">
    <property type="term" value="P:proton transmembrane transport"/>
    <property type="evidence" value="ECO:0007669"/>
    <property type="project" value="InterPro"/>
</dbReference>
<sequence length="657" mass="73050">MQSIYSQVFALLLAAMLLVWLFKRIGLPAILAYLVTGVLVSSPSIGWMSMSYEMNFIAELGIVFLLFSLGLEFSVPKLMAMRNLVFGLGSLQVLLTIVIAMPIVRFFDYGWLSAFTIASIMTLSSTAVVVKLLKENGALNQRRGQLSIGILLFQDIAVVPLLISIPLFAQADNQMLASTLAIALAKGAFVCILLWAVGKWLLPIVFNEIAQVRTDELFVLSTLMVALCAAGLTYLFGLSMALGAFLAGMMLGESQYRHQLEAEIRPFRDILMGLFFVTVGMQLNVGFVIEMFWYICVALAVLFIIKLLIIWGCAQLIGERKKDAIASGILLWQMGEFGFVLIALASKNELMASTTASFLIALGVLSMALTPYLISQTERILSFFKIENEQNNEQFQKTFGSHNLYGHVLILGYGRVGQTITRFLKPEAIPYVAIERNPLLVQEAQNAGEPVLFGHAAQNTILKSAKVEQAKLVIVTMSDFEQNQPVIDAIKRVAPGVSIIVRATDDIHLEDFKKMGVAEVVPEALEASLMLISHVLHMSGVPMRRILRRVSQERENRYEFLHGFFTDGSIEQNSEPLERLEYLHAIALPESAYAVNKQIAQLNLKQQRVVITALRRDGQEIDSPPDDMQLQVNDILLLKGKPRRVERAEQFLLEGLS</sequence>
<dbReference type="PROSITE" id="PS51201">
    <property type="entry name" value="RCK_N"/>
    <property type="match status" value="1"/>
</dbReference>
<feature type="transmembrane region" description="Helical" evidence="10">
    <location>
        <begin position="270"/>
        <end position="289"/>
    </location>
</feature>
<feature type="transmembrane region" description="Helical" evidence="10">
    <location>
        <begin position="84"/>
        <end position="104"/>
    </location>
</feature>
<dbReference type="InterPro" id="IPR038770">
    <property type="entry name" value="Na+/solute_symporter_sf"/>
</dbReference>
<feature type="transmembrane region" description="Helical" evidence="10">
    <location>
        <begin position="29"/>
        <end position="50"/>
    </location>
</feature>
<dbReference type="SUPFAM" id="SSF116726">
    <property type="entry name" value="TrkA C-terminal domain-like"/>
    <property type="match status" value="1"/>
</dbReference>
<feature type="transmembrane region" description="Helical" evidence="10">
    <location>
        <begin position="324"/>
        <end position="344"/>
    </location>
</feature>
<dbReference type="InterPro" id="IPR003148">
    <property type="entry name" value="RCK_N"/>
</dbReference>
<dbReference type="PANTHER" id="PTHR46157">
    <property type="entry name" value="K(+) EFFLUX ANTIPORTER 3, CHLOROPLASTIC"/>
    <property type="match status" value="1"/>
</dbReference>
<gene>
    <name evidence="13" type="ORF">C1E23_19280</name>
</gene>
<dbReference type="GO" id="GO:0008324">
    <property type="term" value="F:monoatomic cation transmembrane transporter activity"/>
    <property type="evidence" value="ECO:0007669"/>
    <property type="project" value="InterPro"/>
</dbReference>
<keyword evidence="6" id="KW-0630">Potassium</keyword>
<dbReference type="GO" id="GO:0005886">
    <property type="term" value="C:plasma membrane"/>
    <property type="evidence" value="ECO:0007669"/>
    <property type="project" value="TreeGrafter"/>
</dbReference>
<dbReference type="Gene3D" id="3.40.50.720">
    <property type="entry name" value="NAD(P)-binding Rossmann-like Domain"/>
    <property type="match status" value="1"/>
</dbReference>
<keyword evidence="4" id="KW-0633">Potassium transport</keyword>
<accession>A0A4Q7IJ69</accession>
<organism evidence="13 14">
    <name type="scientific">Pseudoalteromonas phenolica</name>
    <dbReference type="NCBI Taxonomy" id="161398"/>
    <lineage>
        <taxon>Bacteria</taxon>
        <taxon>Pseudomonadati</taxon>
        <taxon>Pseudomonadota</taxon>
        <taxon>Gammaproteobacteria</taxon>
        <taxon>Alteromonadales</taxon>
        <taxon>Pseudoalteromonadaceae</taxon>
        <taxon>Pseudoalteromonas</taxon>
    </lineage>
</organism>
<evidence type="ECO:0000256" key="3">
    <source>
        <dbReference type="ARBA" id="ARBA00022449"/>
    </source>
</evidence>
<feature type="transmembrane region" description="Helical" evidence="10">
    <location>
        <begin position="356"/>
        <end position="374"/>
    </location>
</feature>
<dbReference type="Proteomes" id="UP000291338">
    <property type="component" value="Unassembled WGS sequence"/>
</dbReference>
<feature type="transmembrane region" description="Helical" evidence="10">
    <location>
        <begin position="6"/>
        <end position="22"/>
    </location>
</feature>
<name>A0A4Q7IJ69_9GAMM</name>
<feature type="transmembrane region" description="Helical" evidence="10">
    <location>
        <begin position="110"/>
        <end position="133"/>
    </location>
</feature>
<evidence type="ECO:0000256" key="5">
    <source>
        <dbReference type="ARBA" id="ARBA00022692"/>
    </source>
</evidence>
<evidence type="ECO:0000256" key="9">
    <source>
        <dbReference type="ARBA" id="ARBA00023136"/>
    </source>
</evidence>
<dbReference type="GO" id="GO:0015297">
    <property type="term" value="F:antiporter activity"/>
    <property type="evidence" value="ECO:0007669"/>
    <property type="project" value="UniProtKB-KW"/>
</dbReference>
<dbReference type="PANTHER" id="PTHR46157:SF4">
    <property type="entry name" value="K(+) EFFLUX ANTIPORTER 3, CHLOROPLASTIC"/>
    <property type="match status" value="1"/>
</dbReference>
<evidence type="ECO:0000256" key="10">
    <source>
        <dbReference type="SAM" id="Phobius"/>
    </source>
</evidence>